<dbReference type="InterPro" id="IPR016794">
    <property type="entry name" value="UCP21603_acetyltransf"/>
</dbReference>
<proteinExistence type="predicted"/>
<dbReference type="GO" id="GO:0016747">
    <property type="term" value="F:acyltransferase activity, transferring groups other than amino-acyl groups"/>
    <property type="evidence" value="ECO:0007669"/>
    <property type="project" value="InterPro"/>
</dbReference>
<dbReference type="Gene3D" id="3.40.630.30">
    <property type="match status" value="1"/>
</dbReference>
<comment type="caution">
    <text evidence="2">The sequence shown here is derived from an EMBL/GenBank/DDBJ whole genome shotgun (WGS) entry which is preliminary data.</text>
</comment>
<dbReference type="AlphaFoldDB" id="A0A931DB56"/>
<keyword evidence="3" id="KW-1185">Reference proteome</keyword>
<feature type="domain" description="N-acetyltransferase" evidence="1">
    <location>
        <begin position="139"/>
        <end position="280"/>
    </location>
</feature>
<name>A0A931DB56_9ACTN</name>
<dbReference type="InterPro" id="IPR025289">
    <property type="entry name" value="DUF4081"/>
</dbReference>
<dbReference type="RefSeq" id="WP_197010628.1">
    <property type="nucleotide sequence ID" value="NZ_BAABES010000008.1"/>
</dbReference>
<dbReference type="PIRSF" id="PIRSF021603">
    <property type="entry name" value="UCP21603_acetyltransf"/>
    <property type="match status" value="1"/>
</dbReference>
<dbReference type="Proteomes" id="UP000614047">
    <property type="component" value="Unassembled WGS sequence"/>
</dbReference>
<dbReference type="Pfam" id="PF13312">
    <property type="entry name" value="DUF4081"/>
    <property type="match status" value="1"/>
</dbReference>
<evidence type="ECO:0000313" key="2">
    <source>
        <dbReference type="EMBL" id="MBG6087824.1"/>
    </source>
</evidence>
<dbReference type="InterPro" id="IPR000182">
    <property type="entry name" value="GNAT_dom"/>
</dbReference>
<dbReference type="InterPro" id="IPR016181">
    <property type="entry name" value="Acyl_CoA_acyltransferase"/>
</dbReference>
<evidence type="ECO:0000259" key="1">
    <source>
        <dbReference type="PROSITE" id="PS51186"/>
    </source>
</evidence>
<sequence>MLGSLPVRILDDRHRAEALAILDADPVANVFVGSRVHAAGLDPRRLGAQMWGYLHDGRLTSLCYSGANLVPVAATSDAVRAFAERARAQGRRCSSIVGPVDAVGELWDMLAPYWGPPRAIRSAQPVMSTSTVPAVAADHRVRRVRMEEFDLVYPACVAMFTEEVGVSPNAGDGGVLYRSRVAELIRAGRAFARIDDGRVVFKAEVGAVTPYACQVQGVWVPPDLRGQGRSVHGMAALVTEALGSIAPAVSLYVNDFNVRARAAYRRVGFTEVDTFMSILF</sequence>
<dbReference type="PROSITE" id="PS51186">
    <property type="entry name" value="GNAT"/>
    <property type="match status" value="1"/>
</dbReference>
<dbReference type="EMBL" id="JADOUA010000001">
    <property type="protein sequence ID" value="MBG6087824.1"/>
    <property type="molecule type" value="Genomic_DNA"/>
</dbReference>
<dbReference type="Pfam" id="PF00583">
    <property type="entry name" value="Acetyltransf_1"/>
    <property type="match status" value="1"/>
</dbReference>
<organism evidence="2 3">
    <name type="scientific">Actinomadura viridis</name>
    <dbReference type="NCBI Taxonomy" id="58110"/>
    <lineage>
        <taxon>Bacteria</taxon>
        <taxon>Bacillati</taxon>
        <taxon>Actinomycetota</taxon>
        <taxon>Actinomycetes</taxon>
        <taxon>Streptosporangiales</taxon>
        <taxon>Thermomonosporaceae</taxon>
        <taxon>Actinomadura</taxon>
    </lineage>
</organism>
<gene>
    <name evidence="2" type="ORF">IW256_001937</name>
</gene>
<protein>
    <submittedName>
        <fullName evidence="2">GNAT family acetyltransferase</fullName>
    </submittedName>
</protein>
<accession>A0A931DB56</accession>
<evidence type="ECO:0000313" key="3">
    <source>
        <dbReference type="Proteomes" id="UP000614047"/>
    </source>
</evidence>
<dbReference type="SUPFAM" id="SSF55729">
    <property type="entry name" value="Acyl-CoA N-acyltransferases (Nat)"/>
    <property type="match status" value="1"/>
</dbReference>
<reference evidence="2" key="1">
    <citation type="submission" date="2020-11" db="EMBL/GenBank/DDBJ databases">
        <title>Sequencing the genomes of 1000 actinobacteria strains.</title>
        <authorList>
            <person name="Klenk H.-P."/>
        </authorList>
    </citation>
    <scope>NUCLEOTIDE SEQUENCE</scope>
    <source>
        <strain evidence="2">DSM 43175</strain>
    </source>
</reference>